<feature type="transmembrane region" description="Helical" evidence="9">
    <location>
        <begin position="569"/>
        <end position="591"/>
    </location>
</feature>
<keyword evidence="5 9" id="KW-0630">Potassium</keyword>
<evidence type="ECO:0000256" key="6">
    <source>
        <dbReference type="ARBA" id="ARBA00022989"/>
    </source>
</evidence>
<keyword evidence="7 9" id="KW-0406">Ion transport</keyword>
<dbReference type="Pfam" id="PF03814">
    <property type="entry name" value="KdpA"/>
    <property type="match status" value="1"/>
</dbReference>
<keyword evidence="1 9" id="KW-0813">Transport</keyword>
<gene>
    <name evidence="9 10" type="primary">kdpA</name>
    <name evidence="10" type="ORF">AQUSIP_25420</name>
</gene>
<proteinExistence type="inferred from homology"/>
<organism evidence="10 11">
    <name type="scientific">Aquicella siphonis</name>
    <dbReference type="NCBI Taxonomy" id="254247"/>
    <lineage>
        <taxon>Bacteria</taxon>
        <taxon>Pseudomonadati</taxon>
        <taxon>Pseudomonadota</taxon>
        <taxon>Gammaproteobacteria</taxon>
        <taxon>Legionellales</taxon>
        <taxon>Coxiellaceae</taxon>
        <taxon>Aquicella</taxon>
    </lineage>
</organism>
<evidence type="ECO:0000256" key="4">
    <source>
        <dbReference type="ARBA" id="ARBA00022692"/>
    </source>
</evidence>
<keyword evidence="6 9" id="KW-1133">Transmembrane helix</keyword>
<dbReference type="RefSeq" id="WP_148340603.1">
    <property type="nucleotide sequence ID" value="NZ_LR699120.1"/>
</dbReference>
<feature type="transmembrane region" description="Helical" evidence="9">
    <location>
        <begin position="458"/>
        <end position="478"/>
    </location>
</feature>
<feature type="transmembrane region" description="Helical" evidence="9">
    <location>
        <begin position="528"/>
        <end position="549"/>
    </location>
</feature>
<evidence type="ECO:0000256" key="9">
    <source>
        <dbReference type="HAMAP-Rule" id="MF_00275"/>
    </source>
</evidence>
<dbReference type="Proteomes" id="UP000324194">
    <property type="component" value="Chromosome 2"/>
</dbReference>
<dbReference type="PANTHER" id="PTHR30607:SF2">
    <property type="entry name" value="POTASSIUM-TRANSPORTING ATPASE POTASSIUM-BINDING SUBUNIT"/>
    <property type="match status" value="1"/>
</dbReference>
<feature type="transmembrane region" description="Helical" evidence="9">
    <location>
        <begin position="66"/>
        <end position="85"/>
    </location>
</feature>
<keyword evidence="2 9" id="KW-1003">Cell membrane</keyword>
<feature type="transmembrane region" description="Helical" evidence="9">
    <location>
        <begin position="287"/>
        <end position="308"/>
    </location>
</feature>
<dbReference type="OrthoDB" id="9763796at2"/>
<dbReference type="EMBL" id="LR699120">
    <property type="protein sequence ID" value="VVC77215.1"/>
    <property type="molecule type" value="Genomic_DNA"/>
</dbReference>
<feature type="transmembrane region" description="Helical" evidence="9">
    <location>
        <begin position="413"/>
        <end position="437"/>
    </location>
</feature>
<reference evidence="10 11" key="1">
    <citation type="submission" date="2019-08" db="EMBL/GenBank/DDBJ databases">
        <authorList>
            <person name="Guy L."/>
        </authorList>
    </citation>
    <scope>NUCLEOTIDE SEQUENCE [LARGE SCALE GENOMIC DNA]</scope>
    <source>
        <strain evidence="10 11">SGT-108</strain>
    </source>
</reference>
<dbReference type="GO" id="GO:0030955">
    <property type="term" value="F:potassium ion binding"/>
    <property type="evidence" value="ECO:0007669"/>
    <property type="project" value="UniProtKB-UniRule"/>
</dbReference>
<evidence type="ECO:0000313" key="11">
    <source>
        <dbReference type="Proteomes" id="UP000324194"/>
    </source>
</evidence>
<dbReference type="KEGG" id="asip:AQUSIP_25420"/>
<evidence type="ECO:0000256" key="5">
    <source>
        <dbReference type="ARBA" id="ARBA00022958"/>
    </source>
</evidence>
<comment type="subcellular location">
    <subcellularLocation>
        <location evidence="9">Cell membrane</location>
        <topology evidence="9">Multi-pass membrane protein</topology>
    </subcellularLocation>
</comment>
<comment type="similarity">
    <text evidence="9">Belongs to the KdpA family.</text>
</comment>
<evidence type="ECO:0000256" key="8">
    <source>
        <dbReference type="ARBA" id="ARBA00023136"/>
    </source>
</evidence>
<keyword evidence="8 9" id="KW-0472">Membrane</keyword>
<keyword evidence="3 9" id="KW-0633">Potassium transport</keyword>
<evidence type="ECO:0000256" key="2">
    <source>
        <dbReference type="ARBA" id="ARBA00022475"/>
    </source>
</evidence>
<evidence type="ECO:0000256" key="3">
    <source>
        <dbReference type="ARBA" id="ARBA00022538"/>
    </source>
</evidence>
<dbReference type="PANTHER" id="PTHR30607">
    <property type="entry name" value="POTASSIUM-TRANSPORTING ATPASE A CHAIN"/>
    <property type="match status" value="1"/>
</dbReference>
<evidence type="ECO:0000256" key="7">
    <source>
        <dbReference type="ARBA" id="ARBA00023065"/>
    </source>
</evidence>
<protein>
    <recommendedName>
        <fullName evidence="9">Potassium-transporting ATPase potassium-binding subunit</fullName>
    </recommendedName>
    <alternativeName>
        <fullName evidence="9">ATP phosphohydrolase [potassium-transporting] A chain</fullName>
    </alternativeName>
    <alternativeName>
        <fullName evidence="9">Potassium-binding and translocating subunit A</fullName>
    </alternativeName>
    <alternativeName>
        <fullName evidence="9">Potassium-translocating ATPase A chain</fullName>
    </alternativeName>
</protein>
<comment type="subunit">
    <text evidence="9">The system is composed of three essential subunits: KdpA, KdpB and KdpC.</text>
</comment>
<dbReference type="GO" id="GO:0005886">
    <property type="term" value="C:plasma membrane"/>
    <property type="evidence" value="ECO:0007669"/>
    <property type="project" value="UniProtKB-SubCell"/>
</dbReference>
<dbReference type="GO" id="GO:0008556">
    <property type="term" value="F:P-type potassium transmembrane transporter activity"/>
    <property type="evidence" value="ECO:0007669"/>
    <property type="project" value="InterPro"/>
</dbReference>
<keyword evidence="4 9" id="KW-0812">Transmembrane</keyword>
<dbReference type="InterPro" id="IPR004623">
    <property type="entry name" value="KdpA"/>
</dbReference>
<dbReference type="NCBIfam" id="TIGR00680">
    <property type="entry name" value="kdpA"/>
    <property type="match status" value="1"/>
</dbReference>
<keyword evidence="11" id="KW-1185">Reference proteome</keyword>
<name>A0A5E4PL04_9COXI</name>
<dbReference type="AlphaFoldDB" id="A0A5E4PL04"/>
<feature type="transmembrane region" description="Helical" evidence="9">
    <location>
        <begin position="134"/>
        <end position="156"/>
    </location>
</feature>
<feature type="transmembrane region" description="Helical" evidence="9">
    <location>
        <begin position="177"/>
        <end position="199"/>
    </location>
</feature>
<evidence type="ECO:0000256" key="1">
    <source>
        <dbReference type="ARBA" id="ARBA00022448"/>
    </source>
</evidence>
<accession>A0A5E4PL04</accession>
<comment type="function">
    <text evidence="9">Part of the high-affinity ATP-driven potassium transport (or Kdp) system, which catalyzes the hydrolysis of ATP coupled with the electrogenic transport of potassium into the cytoplasm. This subunit binds the extracellular potassium ions and delivers the ions to the membrane domain of KdpB through an intramembrane tunnel.</text>
</comment>
<evidence type="ECO:0000313" key="10">
    <source>
        <dbReference type="EMBL" id="VVC77215.1"/>
    </source>
</evidence>
<feature type="transmembrane region" description="Helical" evidence="9">
    <location>
        <begin position="6"/>
        <end position="28"/>
    </location>
</feature>
<sequence>MTNMGWLQILLFVFSLLACVKPLGWYMASVYEGHPRGPGKLLRPLERWIYRFCRIREDHEMTWKGYLSSMLIFNLAGLMAVYLILRVQYYLPLNPQHFNGMAPDLAFNTAVSFSSNTNWQAYAGEAALSYFSQMFALTVQNFLSAATGMSLLIAMIRGIARHESKSLGNYWVDMVRGILYILMPLSLILAVILTSQGVIQNFRPYYQSIISMQSFVSQQSAPGKAGMPEMNERDNDAAEAGHVTEQVIPMGPAASQIAIKQLGTNGGGFFNTNSSHPFENPTPLTNFFEMLSILLIPAALCYTFGVMVNDRRQGWAVLSAMFILFVPLACLTIIVEQSGNPALVSLGVDQAPVAGYSSGGNMEGKEVRFGIVNSGLWAAATTAASNGSVNSMHDSYLPLGGLVPLWLMHLGEVVFGGVGSGLYGMLLLVIITVFISGQMIGRSPEYLGKKIEPFEMKMAALGVLIMPVAVLFFSAIAATTRMGIDAVGNPGAHGLTEMLYAFTSMANNNGSAFAGLRANTPFYNMAGGIAMLAGRYWIAIPALAIAGSLARKKIVPGGLGTLPTHSPLFVFLLIGVVILLGALTFFPVLALGPVAEHLMLWSQYGR</sequence>
<dbReference type="PIRSF" id="PIRSF001294">
    <property type="entry name" value="K_ATPaseA"/>
    <property type="match status" value="1"/>
</dbReference>
<dbReference type="HAMAP" id="MF_00275">
    <property type="entry name" value="KdpA"/>
    <property type="match status" value="1"/>
</dbReference>
<feature type="transmembrane region" description="Helical" evidence="9">
    <location>
        <begin position="315"/>
        <end position="335"/>
    </location>
</feature>